<evidence type="ECO:0000313" key="3">
    <source>
        <dbReference type="Proteomes" id="UP000838672"/>
    </source>
</evidence>
<comment type="caution">
    <text evidence="2">The sequence shown here is derived from an EMBL/GenBank/DDBJ whole genome shotgun (WGS) entry which is preliminary data.</text>
</comment>
<dbReference type="Proteomes" id="UP000838672">
    <property type="component" value="Unassembled WGS sequence"/>
</dbReference>
<name>A0ABN8DWE8_9VIBR</name>
<reference evidence="2" key="1">
    <citation type="submission" date="2021-11" db="EMBL/GenBank/DDBJ databases">
        <authorList>
            <person name="Rodrigo-Torres L."/>
            <person name="Arahal R. D."/>
            <person name="Lucena T."/>
        </authorList>
    </citation>
    <scope>NUCLEOTIDE SEQUENCE</scope>
    <source>
        <strain evidence="2">CECT 7929</strain>
    </source>
</reference>
<keyword evidence="1" id="KW-0812">Transmembrane</keyword>
<feature type="transmembrane region" description="Helical" evidence="1">
    <location>
        <begin position="28"/>
        <end position="47"/>
    </location>
</feature>
<organism evidence="2 3">
    <name type="scientific">Vibrio stylophorae</name>
    <dbReference type="NCBI Taxonomy" id="659351"/>
    <lineage>
        <taxon>Bacteria</taxon>
        <taxon>Pseudomonadati</taxon>
        <taxon>Pseudomonadota</taxon>
        <taxon>Gammaproteobacteria</taxon>
        <taxon>Vibrionales</taxon>
        <taxon>Vibrionaceae</taxon>
        <taxon>Vibrio</taxon>
    </lineage>
</organism>
<gene>
    <name evidence="2" type="ORF">VST7929_02584</name>
</gene>
<keyword evidence="1" id="KW-0472">Membrane</keyword>
<sequence length="55" mass="5774">MFIFIIWIIFAVVVGAIAKGKGLSGIGFFLLSILLSPLIGLIVALVIPANKQSCS</sequence>
<dbReference type="EMBL" id="CAKLDI010000001">
    <property type="protein sequence ID" value="CAH0534634.1"/>
    <property type="molecule type" value="Genomic_DNA"/>
</dbReference>
<evidence type="ECO:0000313" key="2">
    <source>
        <dbReference type="EMBL" id="CAH0534634.1"/>
    </source>
</evidence>
<keyword evidence="1" id="KW-1133">Transmembrane helix</keyword>
<evidence type="ECO:0008006" key="4">
    <source>
        <dbReference type="Google" id="ProtNLM"/>
    </source>
</evidence>
<dbReference type="RefSeq" id="WP_237467567.1">
    <property type="nucleotide sequence ID" value="NZ_CAKLDI010000001.1"/>
</dbReference>
<protein>
    <recommendedName>
        <fullName evidence="4">TMhelix containing protein</fullName>
    </recommendedName>
</protein>
<accession>A0ABN8DWE8</accession>
<proteinExistence type="predicted"/>
<keyword evidence="3" id="KW-1185">Reference proteome</keyword>
<evidence type="ECO:0000256" key="1">
    <source>
        <dbReference type="SAM" id="Phobius"/>
    </source>
</evidence>